<evidence type="ECO:0000256" key="3">
    <source>
        <dbReference type="ARBA" id="ARBA00022553"/>
    </source>
</evidence>
<dbReference type="Proteomes" id="UP000325641">
    <property type="component" value="Plasmid pBbPL7HG1"/>
</dbReference>
<keyword evidence="6" id="KW-0902">Two-component regulatory system</keyword>
<keyword evidence="5 8" id="KW-0418">Kinase</keyword>
<comment type="catalytic activity">
    <reaction evidence="1">
        <text>ATP + protein L-histidine = ADP + protein N-phospho-L-histidine.</text>
        <dbReference type="EC" id="2.7.13.3"/>
    </reaction>
</comment>
<dbReference type="EMBL" id="CP044544">
    <property type="protein sequence ID" value="QFI77629.1"/>
    <property type="molecule type" value="Genomic_DNA"/>
</dbReference>
<dbReference type="InterPro" id="IPR050980">
    <property type="entry name" value="2C_sensor_his_kinase"/>
</dbReference>
<geneLocation type="plasmid" evidence="9">
    <name>pbbpl7hg1</name>
</geneLocation>
<dbReference type="PROSITE" id="PS50109">
    <property type="entry name" value="HIS_KIN"/>
    <property type="match status" value="1"/>
</dbReference>
<evidence type="ECO:0000313" key="8">
    <source>
        <dbReference type="EMBL" id="QFI77629.1"/>
    </source>
</evidence>
<dbReference type="AlphaFoldDB" id="A0A5P6PGV1"/>
<dbReference type="PANTHER" id="PTHR44936">
    <property type="entry name" value="SENSOR PROTEIN CREC"/>
    <property type="match status" value="1"/>
</dbReference>
<dbReference type="InterPro" id="IPR003594">
    <property type="entry name" value="HATPase_dom"/>
</dbReference>
<reference evidence="9" key="1">
    <citation type="submission" date="2019-10" db="EMBL/GenBank/DDBJ databases">
        <title>Complete Genome Sequence of Bradyrhizobium betae type strain PL7HG1T.</title>
        <authorList>
            <person name="Bromfield E.S.P."/>
            <person name="Cloutier S."/>
        </authorList>
    </citation>
    <scope>NUCLEOTIDE SEQUENCE [LARGE SCALE GENOMIC DNA]</scope>
    <source>
        <strain evidence="9">PL7HG1</strain>
        <plasmid evidence="9">pbbpl7hg1</plasmid>
    </source>
</reference>
<sequence length="109" mass="11883">MKILFGNLLNNAVRYTPRGGMIDVSVRFAHGNAVVEFVDSDYGVAESDLPRLFDRSFRAAPAEIDGSGLELAIVHAIARRHGWVVTVENRTDRSGMIARVTGPGFLIPS</sequence>
<dbReference type="KEGG" id="bbet:F8237_35665"/>
<protein>
    <recommendedName>
        <fullName evidence="2">histidine kinase</fullName>
        <ecNumber evidence="2">2.7.13.3</ecNumber>
    </recommendedName>
</protein>
<dbReference type="RefSeq" id="WP_100554916.1">
    <property type="nucleotide sequence ID" value="NZ_CP044544.1"/>
</dbReference>
<dbReference type="SUPFAM" id="SSF55874">
    <property type="entry name" value="ATPase domain of HSP90 chaperone/DNA topoisomerase II/histidine kinase"/>
    <property type="match status" value="1"/>
</dbReference>
<keyword evidence="3" id="KW-0597">Phosphoprotein</keyword>
<evidence type="ECO:0000256" key="5">
    <source>
        <dbReference type="ARBA" id="ARBA00022777"/>
    </source>
</evidence>
<dbReference type="OrthoDB" id="9809766at2"/>
<feature type="domain" description="Histidine kinase" evidence="7">
    <location>
        <begin position="1"/>
        <end position="106"/>
    </location>
</feature>
<evidence type="ECO:0000256" key="4">
    <source>
        <dbReference type="ARBA" id="ARBA00022679"/>
    </source>
</evidence>
<evidence type="ECO:0000256" key="6">
    <source>
        <dbReference type="ARBA" id="ARBA00023012"/>
    </source>
</evidence>
<evidence type="ECO:0000313" key="9">
    <source>
        <dbReference type="Proteomes" id="UP000325641"/>
    </source>
</evidence>
<accession>A0A5P6PGV1</accession>
<evidence type="ECO:0000259" key="7">
    <source>
        <dbReference type="PROSITE" id="PS50109"/>
    </source>
</evidence>
<dbReference type="EC" id="2.7.13.3" evidence="2"/>
<keyword evidence="4" id="KW-0808">Transferase</keyword>
<name>A0A5P6PGV1_9BRAD</name>
<dbReference type="PANTHER" id="PTHR44936:SF9">
    <property type="entry name" value="SENSOR PROTEIN CREC"/>
    <property type="match status" value="1"/>
</dbReference>
<evidence type="ECO:0000256" key="2">
    <source>
        <dbReference type="ARBA" id="ARBA00012438"/>
    </source>
</evidence>
<dbReference type="Gene3D" id="3.30.565.10">
    <property type="entry name" value="Histidine kinase-like ATPase, C-terminal domain"/>
    <property type="match status" value="1"/>
</dbReference>
<dbReference type="GO" id="GO:0004673">
    <property type="term" value="F:protein histidine kinase activity"/>
    <property type="evidence" value="ECO:0007669"/>
    <property type="project" value="UniProtKB-EC"/>
</dbReference>
<evidence type="ECO:0000256" key="1">
    <source>
        <dbReference type="ARBA" id="ARBA00000085"/>
    </source>
</evidence>
<dbReference type="InterPro" id="IPR005467">
    <property type="entry name" value="His_kinase_dom"/>
</dbReference>
<dbReference type="Pfam" id="PF02518">
    <property type="entry name" value="HATPase_c"/>
    <property type="match status" value="1"/>
</dbReference>
<gene>
    <name evidence="8" type="ORF">F8237_35665</name>
</gene>
<keyword evidence="8" id="KW-0614">Plasmid</keyword>
<organism evidence="8 9">
    <name type="scientific">Bradyrhizobium betae</name>
    <dbReference type="NCBI Taxonomy" id="244734"/>
    <lineage>
        <taxon>Bacteria</taxon>
        <taxon>Pseudomonadati</taxon>
        <taxon>Pseudomonadota</taxon>
        <taxon>Alphaproteobacteria</taxon>
        <taxon>Hyphomicrobiales</taxon>
        <taxon>Nitrobacteraceae</taxon>
        <taxon>Bradyrhizobium</taxon>
    </lineage>
</organism>
<dbReference type="GO" id="GO:0000160">
    <property type="term" value="P:phosphorelay signal transduction system"/>
    <property type="evidence" value="ECO:0007669"/>
    <property type="project" value="UniProtKB-KW"/>
</dbReference>
<proteinExistence type="predicted"/>
<dbReference type="InterPro" id="IPR036890">
    <property type="entry name" value="HATPase_C_sf"/>
</dbReference>
<dbReference type="SMART" id="SM00387">
    <property type="entry name" value="HATPase_c"/>
    <property type="match status" value="1"/>
</dbReference>